<proteinExistence type="predicted"/>
<gene>
    <name evidence="1" type="ORF">TSTA_123380</name>
</gene>
<dbReference type="HOGENOM" id="CLU_1094894_0_0_1"/>
<dbReference type="EMBL" id="EQ962655">
    <property type="protein sequence ID" value="EED18605.1"/>
    <property type="molecule type" value="Genomic_DNA"/>
</dbReference>
<dbReference type="VEuPathDB" id="FungiDB:TSTA_123380"/>
<dbReference type="PhylomeDB" id="B8MAA3"/>
<dbReference type="Proteomes" id="UP000001745">
    <property type="component" value="Unassembled WGS sequence"/>
</dbReference>
<dbReference type="eggNOG" id="KOG0101">
    <property type="taxonomic scope" value="Eukaryota"/>
</dbReference>
<dbReference type="AlphaFoldDB" id="B8MAA3"/>
<name>B8MAA3_TALSN</name>
<reference evidence="2" key="1">
    <citation type="journal article" date="2015" name="Genome Announc.">
        <title>Genome sequence of the AIDS-associated pathogen Penicillium marneffei (ATCC18224) and its near taxonomic relative Talaromyces stipitatus (ATCC10500).</title>
        <authorList>
            <person name="Nierman W.C."/>
            <person name="Fedorova-Abrams N.D."/>
            <person name="Andrianopoulos A."/>
        </authorList>
    </citation>
    <scope>NUCLEOTIDE SEQUENCE [LARGE SCALE GENOMIC DNA]</scope>
    <source>
        <strain evidence="2">ATCC 10500 / CBS 375.48 / QM 6759 / NRRL 1006</strain>
    </source>
</reference>
<dbReference type="GeneID" id="8106592"/>
<sequence>MKIAIGSGITENQLSLLSKPEAAALYSLRAIQSNTIKDLLLYHVQDLSPLRLKGVVEGSGDGCGSIILDEHFEQFLENLPGFQAFELLPEHTGNAALQYWQDSIEPRYTRTDQEDDQDDVGWELPLLGLPNQPLIGLEGGFLQLSDAASNMPCATPGEKGQDGGHPLKAILLVSGLGGCEYLNHRLCKANPKITILQPPDAWQALVSGAVLRGLEGNLVQSCLARCHYGINIQEDYDAARHGGLKKHWCEYKQC</sequence>
<dbReference type="InParanoid" id="B8MAA3"/>
<dbReference type="OrthoDB" id="4221897at2759"/>
<dbReference type="STRING" id="441959.B8MAA3"/>
<keyword evidence="2" id="KW-1185">Reference proteome</keyword>
<dbReference type="RefSeq" id="XP_002482597.1">
    <property type="nucleotide sequence ID" value="XM_002482552.1"/>
</dbReference>
<dbReference type="PANTHER" id="PTHR14187:SF5">
    <property type="entry name" value="HEAT SHOCK 70 KDA PROTEIN 12A"/>
    <property type="match status" value="1"/>
</dbReference>
<dbReference type="PANTHER" id="PTHR14187">
    <property type="entry name" value="ALPHA KINASE/ELONGATION FACTOR 2 KINASE"/>
    <property type="match status" value="1"/>
</dbReference>
<accession>B8MAA3</accession>
<evidence type="ECO:0000313" key="2">
    <source>
        <dbReference type="Proteomes" id="UP000001745"/>
    </source>
</evidence>
<organism evidence="1 2">
    <name type="scientific">Talaromyces stipitatus (strain ATCC 10500 / CBS 375.48 / QM 6759 / NRRL 1006)</name>
    <name type="common">Penicillium stipitatum</name>
    <dbReference type="NCBI Taxonomy" id="441959"/>
    <lineage>
        <taxon>Eukaryota</taxon>
        <taxon>Fungi</taxon>
        <taxon>Dikarya</taxon>
        <taxon>Ascomycota</taxon>
        <taxon>Pezizomycotina</taxon>
        <taxon>Eurotiomycetes</taxon>
        <taxon>Eurotiomycetidae</taxon>
        <taxon>Eurotiales</taxon>
        <taxon>Trichocomaceae</taxon>
        <taxon>Talaromyces</taxon>
        <taxon>Talaromyces sect. Talaromyces</taxon>
    </lineage>
</organism>
<protein>
    <submittedName>
        <fullName evidence="1">Uncharacterized protein</fullName>
    </submittedName>
</protein>
<evidence type="ECO:0000313" key="1">
    <source>
        <dbReference type="EMBL" id="EED18605.1"/>
    </source>
</evidence>